<proteinExistence type="inferred from homology"/>
<comment type="caution">
    <text evidence="11">The sequence shown here is derived from an EMBL/GenBank/DDBJ whole genome shotgun (WGS) entry which is preliminary data.</text>
</comment>
<dbReference type="Pfam" id="PF07244">
    <property type="entry name" value="POTRA"/>
    <property type="match status" value="5"/>
</dbReference>
<feature type="domain" description="POTRA" evidence="10">
    <location>
        <begin position="348"/>
        <end position="422"/>
    </location>
</feature>
<evidence type="ECO:0000256" key="6">
    <source>
        <dbReference type="ARBA" id="ARBA00023136"/>
    </source>
</evidence>
<feature type="domain" description="POTRA" evidence="10">
    <location>
        <begin position="176"/>
        <end position="264"/>
    </location>
</feature>
<dbReference type="InterPro" id="IPR010827">
    <property type="entry name" value="BamA/TamA_POTRA"/>
</dbReference>
<keyword evidence="4 8" id="KW-0732">Signal</keyword>
<dbReference type="InterPro" id="IPR039910">
    <property type="entry name" value="D15-like"/>
</dbReference>
<evidence type="ECO:0000256" key="8">
    <source>
        <dbReference type="HAMAP-Rule" id="MF_01430"/>
    </source>
</evidence>
<dbReference type="InterPro" id="IPR023707">
    <property type="entry name" value="OM_assembly_BamA"/>
</dbReference>
<evidence type="ECO:0000256" key="2">
    <source>
        <dbReference type="ARBA" id="ARBA00022452"/>
    </source>
</evidence>
<dbReference type="InterPro" id="IPR000184">
    <property type="entry name" value="Bac_surfAg_D15"/>
</dbReference>
<comment type="function">
    <text evidence="8">Part of the outer membrane protein assembly complex, which is involved in assembly and insertion of beta-barrel proteins into the outer membrane.</text>
</comment>
<evidence type="ECO:0000259" key="10">
    <source>
        <dbReference type="PROSITE" id="PS51779"/>
    </source>
</evidence>
<comment type="subunit">
    <text evidence="8">Part of the Bam complex.</text>
</comment>
<comment type="subcellular location">
    <subcellularLocation>
        <location evidence="8">Cell outer membrane</location>
    </subcellularLocation>
    <subcellularLocation>
        <location evidence="1">Membrane</location>
    </subcellularLocation>
</comment>
<dbReference type="NCBIfam" id="TIGR03303">
    <property type="entry name" value="OM_YaeT"/>
    <property type="match status" value="1"/>
</dbReference>
<dbReference type="Pfam" id="PF01103">
    <property type="entry name" value="Omp85"/>
    <property type="match status" value="1"/>
</dbReference>
<evidence type="ECO:0000256" key="7">
    <source>
        <dbReference type="ARBA" id="ARBA00023237"/>
    </source>
</evidence>
<feature type="chain" id="PRO_5021058585" description="Outer membrane protein assembly factor BamA" evidence="8">
    <location>
        <begin position="22"/>
        <end position="766"/>
    </location>
</feature>
<keyword evidence="3 8" id="KW-0812">Transmembrane</keyword>
<protein>
    <recommendedName>
        <fullName evidence="8 9">Outer membrane protein assembly factor BamA</fullName>
    </recommendedName>
</protein>
<dbReference type="AlphaFoldDB" id="A0A4T0UWC9"/>
<dbReference type="PROSITE" id="PS51779">
    <property type="entry name" value="POTRA"/>
    <property type="match status" value="5"/>
</dbReference>
<evidence type="ECO:0000313" key="11">
    <source>
        <dbReference type="EMBL" id="TIC83167.1"/>
    </source>
</evidence>
<dbReference type="OrthoDB" id="9803054at2"/>
<sequence precursor="true">MKSKTLVAALALAFAATGAHADASFVIKDIRVEGLQRTEPGTVFSYLPVKVGDTFDQQKASEAIKSLFATGFFNDVRVEHEGDVVIVAVSERPVVAQLTVDGAKEFDKEQLKKALKDNGLADGRIFDQALLDQAVQELKRQYYSRGKYSVEITPTVTRLDRNRVAVRLDITEGVTAKIRAINIVGARDFDQDTLLEEFSLAPSGWMSWIARDDQYSKQKLSADLEKLKAFYQNQGYAEFNIESTQVSISADKQDVYLTVNVTEGKPFKVGKTKLAGDLKVPEAELLPLVTVKEGELFAREKVNDTVAAISDKLGAEGYAFANVNVVPELDREHQVVGLTFFVDPGRKTYVRRVSIAGNTRTRDEVIRRELRQLEAAPYDSAAIKRSKERLELLGYFDTVNIETPPVTETADQVDMNISVKERPTGSIQAGVGFVQGEGLQLSASVSQSNVLGSGKSVAVAFSNGKSNKQASISFTDPYFTPDGVSLGYDLYHRVYDPDAVDQSRYKSKTTGFGLRMGVPLTEYDRVNLGLGAENTKLTLFEDSPNRYKEFVEKYGPDNTTLTGSASWGRDTRDSALWPTRGGVLGTRLEAGLPGGDIQFYRVTGNATWFYPLSKTFVLATSAEAGFVNGYGKTPDVPFFQNFYLGGIGSVRGFDNGSLGPNADDDNDGETDYLGGTRKVNGSVELLFPFPGMKDNRSVRTSVFFDAGTVWDPKEAGGASDYLRYSTGLALAWLSPVGPMKFSYAFPLKKEEGDKLQRFQFTLGTVF</sequence>
<organism evidence="11 12">
    <name type="scientific">Crenobacter intestini</name>
    <dbReference type="NCBI Taxonomy" id="2563443"/>
    <lineage>
        <taxon>Bacteria</taxon>
        <taxon>Pseudomonadati</taxon>
        <taxon>Pseudomonadota</taxon>
        <taxon>Betaproteobacteria</taxon>
        <taxon>Neisseriales</taxon>
        <taxon>Neisseriaceae</taxon>
        <taxon>Crenobacter</taxon>
    </lineage>
</organism>
<keyword evidence="5 8" id="KW-0677">Repeat</keyword>
<dbReference type="GO" id="GO:0009279">
    <property type="term" value="C:cell outer membrane"/>
    <property type="evidence" value="ECO:0007669"/>
    <property type="project" value="UniProtKB-SubCell"/>
</dbReference>
<dbReference type="GO" id="GO:0043165">
    <property type="term" value="P:Gram-negative-bacterium-type cell outer membrane assembly"/>
    <property type="evidence" value="ECO:0007669"/>
    <property type="project" value="UniProtKB-UniRule"/>
</dbReference>
<evidence type="ECO:0000256" key="9">
    <source>
        <dbReference type="NCBIfam" id="TIGR03303"/>
    </source>
</evidence>
<feature type="domain" description="POTRA" evidence="10">
    <location>
        <begin position="267"/>
        <end position="345"/>
    </location>
</feature>
<dbReference type="HAMAP" id="MF_01430">
    <property type="entry name" value="OM_assembly_BamA"/>
    <property type="match status" value="1"/>
</dbReference>
<dbReference type="Proteomes" id="UP000308891">
    <property type="component" value="Unassembled WGS sequence"/>
</dbReference>
<dbReference type="FunFam" id="3.10.20.310:FF:000002">
    <property type="entry name" value="Outer membrane protein assembly factor BamA"/>
    <property type="match status" value="1"/>
</dbReference>
<dbReference type="InterPro" id="IPR034746">
    <property type="entry name" value="POTRA"/>
</dbReference>
<evidence type="ECO:0000256" key="5">
    <source>
        <dbReference type="ARBA" id="ARBA00022737"/>
    </source>
</evidence>
<accession>A0A4T0UWC9</accession>
<feature type="domain" description="POTRA" evidence="10">
    <location>
        <begin position="93"/>
        <end position="173"/>
    </location>
</feature>
<keyword evidence="12" id="KW-1185">Reference proteome</keyword>
<comment type="similarity">
    <text evidence="8">Belongs to the BamA family.</text>
</comment>
<feature type="domain" description="POTRA" evidence="10">
    <location>
        <begin position="25"/>
        <end position="92"/>
    </location>
</feature>
<keyword evidence="7 8" id="KW-0998">Cell outer membrane</keyword>
<dbReference type="RefSeq" id="WP_136553078.1">
    <property type="nucleotide sequence ID" value="NZ_STGJ01000008.1"/>
</dbReference>
<keyword evidence="6 8" id="KW-0472">Membrane</keyword>
<dbReference type="FunFam" id="3.10.20.310:FF:000003">
    <property type="entry name" value="Outer membrane protein assembly factor BamA"/>
    <property type="match status" value="1"/>
</dbReference>
<keyword evidence="2 8" id="KW-1134">Transmembrane beta strand</keyword>
<name>A0A4T0UWC9_9NEIS</name>
<dbReference type="GO" id="GO:0051205">
    <property type="term" value="P:protein insertion into membrane"/>
    <property type="evidence" value="ECO:0007669"/>
    <property type="project" value="UniProtKB-UniRule"/>
</dbReference>
<dbReference type="EMBL" id="STGJ01000008">
    <property type="protein sequence ID" value="TIC83167.1"/>
    <property type="molecule type" value="Genomic_DNA"/>
</dbReference>
<gene>
    <name evidence="8 11" type="primary">bamA</name>
    <name evidence="11" type="ORF">E5K04_08735</name>
</gene>
<feature type="signal peptide" evidence="8">
    <location>
        <begin position="1"/>
        <end position="21"/>
    </location>
</feature>
<dbReference type="PIRSF" id="PIRSF006076">
    <property type="entry name" value="OM_assembly_OMP85"/>
    <property type="match status" value="1"/>
</dbReference>
<dbReference type="PANTHER" id="PTHR12815">
    <property type="entry name" value="SORTING AND ASSEMBLY MACHINERY SAMM50 PROTEIN FAMILY MEMBER"/>
    <property type="match status" value="1"/>
</dbReference>
<evidence type="ECO:0000256" key="4">
    <source>
        <dbReference type="ARBA" id="ARBA00022729"/>
    </source>
</evidence>
<dbReference type="Gene3D" id="2.40.160.50">
    <property type="entry name" value="membrane protein fhac: a member of the omp85/tpsb transporter family"/>
    <property type="match status" value="1"/>
</dbReference>
<reference evidence="11 12" key="1">
    <citation type="submission" date="2019-04" db="EMBL/GenBank/DDBJ databases">
        <title>Crenobacter sp. nov.</title>
        <authorList>
            <person name="Shi S."/>
        </authorList>
    </citation>
    <scope>NUCLEOTIDE SEQUENCE [LARGE SCALE GENOMIC DNA]</scope>
    <source>
        <strain evidence="11 12">GY 70310</strain>
    </source>
</reference>
<evidence type="ECO:0000256" key="3">
    <source>
        <dbReference type="ARBA" id="ARBA00022692"/>
    </source>
</evidence>
<evidence type="ECO:0000256" key="1">
    <source>
        <dbReference type="ARBA" id="ARBA00004370"/>
    </source>
</evidence>
<dbReference type="Gene3D" id="3.10.20.310">
    <property type="entry name" value="membrane protein fhac"/>
    <property type="match status" value="5"/>
</dbReference>
<evidence type="ECO:0000313" key="12">
    <source>
        <dbReference type="Proteomes" id="UP000308891"/>
    </source>
</evidence>
<dbReference type="PANTHER" id="PTHR12815:SF23">
    <property type="entry name" value="OUTER MEMBRANE PROTEIN ASSEMBLY FACTOR BAMA"/>
    <property type="match status" value="1"/>
</dbReference>